<keyword evidence="3" id="KW-1185">Reference proteome</keyword>
<sequence length="353" mass="34737">MCSESLVLGVDAGGTSTRAVLTTAEGTAVGYGVSGSGNPISVGPDGAVRGVWGAVEKALAQAGAAIGDVSLLAAAMAGNDATGPGEWLRDPLAAEGFTGDLVFESDLLAMYFSGTVAEAGYGVVCGTGSSVIRVEGGRTVATADGLGWLLGDRGSGFWIGRRVARAVVEDLDDTGPVTTLTPATLARLGIADASDGTAGESRAGVNGRRDGLEALIHALYAARPIELAGLTPLAFDAWEGGDAVAAEILATAGGELVRTFEAVRTVAGPVVIGGSILARSGPPQDAFARGIAAAGAIEAPIRVSDGAAGAAFLALRHAGLAPGAAERERLVETIAALRAGGPAGGIGEGAPRA</sequence>
<dbReference type="InterPro" id="IPR052519">
    <property type="entry name" value="Euk-type_GlcNAc_Kinase"/>
</dbReference>
<name>A0ABU1SC09_9MICO</name>
<dbReference type="RefSeq" id="WP_310018229.1">
    <property type="nucleotide sequence ID" value="NZ_JAVDUM010000003.1"/>
</dbReference>
<feature type="domain" description="ATPase BadF/BadG/BcrA/BcrD type" evidence="1">
    <location>
        <begin position="8"/>
        <end position="314"/>
    </location>
</feature>
<dbReference type="SUPFAM" id="SSF53067">
    <property type="entry name" value="Actin-like ATPase domain"/>
    <property type="match status" value="2"/>
</dbReference>
<dbReference type="EMBL" id="JAVDUM010000003">
    <property type="protein sequence ID" value="MDR6866437.1"/>
    <property type="molecule type" value="Genomic_DNA"/>
</dbReference>
<dbReference type="PANTHER" id="PTHR43190">
    <property type="entry name" value="N-ACETYL-D-GLUCOSAMINE KINASE"/>
    <property type="match status" value="1"/>
</dbReference>
<organism evidence="2 3">
    <name type="scientific">Microbacterium resistens</name>
    <dbReference type="NCBI Taxonomy" id="156977"/>
    <lineage>
        <taxon>Bacteria</taxon>
        <taxon>Bacillati</taxon>
        <taxon>Actinomycetota</taxon>
        <taxon>Actinomycetes</taxon>
        <taxon>Micrococcales</taxon>
        <taxon>Microbacteriaceae</taxon>
        <taxon>Microbacterium</taxon>
    </lineage>
</organism>
<reference evidence="2 3" key="1">
    <citation type="submission" date="2023-07" db="EMBL/GenBank/DDBJ databases">
        <title>Sorghum-associated microbial communities from plants grown in Nebraska, USA.</title>
        <authorList>
            <person name="Schachtman D."/>
        </authorList>
    </citation>
    <scope>NUCLEOTIDE SEQUENCE [LARGE SCALE GENOMIC DNA]</scope>
    <source>
        <strain evidence="2 3">2980</strain>
    </source>
</reference>
<proteinExistence type="predicted"/>
<dbReference type="InterPro" id="IPR043129">
    <property type="entry name" value="ATPase_NBD"/>
</dbReference>
<accession>A0ABU1SC09</accession>
<dbReference type="InterPro" id="IPR002731">
    <property type="entry name" value="ATPase_BadF"/>
</dbReference>
<evidence type="ECO:0000313" key="3">
    <source>
        <dbReference type="Proteomes" id="UP001259347"/>
    </source>
</evidence>
<dbReference type="Proteomes" id="UP001259347">
    <property type="component" value="Unassembled WGS sequence"/>
</dbReference>
<evidence type="ECO:0000259" key="1">
    <source>
        <dbReference type="Pfam" id="PF01869"/>
    </source>
</evidence>
<dbReference type="Pfam" id="PF01869">
    <property type="entry name" value="BcrAD_BadFG"/>
    <property type="match status" value="1"/>
</dbReference>
<gene>
    <name evidence="2" type="ORF">J2Y69_001029</name>
</gene>
<dbReference type="PANTHER" id="PTHR43190:SF3">
    <property type="entry name" value="N-ACETYL-D-GLUCOSAMINE KINASE"/>
    <property type="match status" value="1"/>
</dbReference>
<comment type="caution">
    <text evidence="2">The sequence shown here is derived from an EMBL/GenBank/DDBJ whole genome shotgun (WGS) entry which is preliminary data.</text>
</comment>
<evidence type="ECO:0000313" key="2">
    <source>
        <dbReference type="EMBL" id="MDR6866437.1"/>
    </source>
</evidence>
<protein>
    <submittedName>
        <fullName evidence="2">N-acetylglucosamine kinase-like BadF-type ATPase</fullName>
    </submittedName>
</protein>
<dbReference type="Gene3D" id="3.30.420.40">
    <property type="match status" value="2"/>
</dbReference>